<proteinExistence type="predicted"/>
<organism evidence="1 2">
    <name type="scientific">Citrobacter phage IME-JL8</name>
    <dbReference type="NCBI Taxonomy" id="2709754"/>
    <lineage>
        <taxon>Viruses</taxon>
        <taxon>Duplodnaviria</taxon>
        <taxon>Heunggongvirae</taxon>
        <taxon>Uroviricota</taxon>
        <taxon>Caudoviricetes</taxon>
        <taxon>Drexlerviridae</taxon>
        <taxon>Tunavirinae</taxon>
        <taxon>Sertoctavirus</taxon>
        <taxon>Sertoctavirus SRT8</taxon>
    </lineage>
</organism>
<dbReference type="EMBL" id="MT023084">
    <property type="protein sequence ID" value="QIG62042.1"/>
    <property type="molecule type" value="Genomic_DNA"/>
</dbReference>
<protein>
    <submittedName>
        <fullName evidence="1">Uncharacterized protein</fullName>
    </submittedName>
</protein>
<evidence type="ECO:0000313" key="1">
    <source>
        <dbReference type="EMBL" id="QIG62042.1"/>
    </source>
</evidence>
<evidence type="ECO:0000313" key="2">
    <source>
        <dbReference type="Proteomes" id="UP000503311"/>
    </source>
</evidence>
<reference evidence="1 2" key="1">
    <citation type="submission" date="2020-01" db="EMBL/GenBank/DDBJ databases">
        <authorList>
            <person name="Zhang L."/>
            <person name="Jia K."/>
            <person name="Liu Z."/>
        </authorList>
    </citation>
    <scope>NUCLEOTIDE SEQUENCE [LARGE SCALE GENOMIC DNA]</scope>
</reference>
<accession>A0A6G6XT87</accession>
<name>A0A6G6XT87_9CAUD</name>
<dbReference type="Proteomes" id="UP000503311">
    <property type="component" value="Segment"/>
</dbReference>
<sequence>MIRRLRNAIGIHLNAIDAMGYEVDVHEFNHHYNRIEAIQKLLEQITK</sequence>